<dbReference type="AlphaFoldDB" id="A0A5J5N941"/>
<evidence type="ECO:0000313" key="2">
    <source>
        <dbReference type="Proteomes" id="UP000327439"/>
    </source>
</evidence>
<accession>A0A5J5N941</accession>
<organism evidence="1 2">
    <name type="scientific">Gossypium barbadense</name>
    <name type="common">Sea Island cotton</name>
    <name type="synonym">Hibiscus barbadensis</name>
    <dbReference type="NCBI Taxonomy" id="3634"/>
    <lineage>
        <taxon>Eukaryota</taxon>
        <taxon>Viridiplantae</taxon>
        <taxon>Streptophyta</taxon>
        <taxon>Embryophyta</taxon>
        <taxon>Tracheophyta</taxon>
        <taxon>Spermatophyta</taxon>
        <taxon>Magnoliopsida</taxon>
        <taxon>eudicotyledons</taxon>
        <taxon>Gunneridae</taxon>
        <taxon>Pentapetalae</taxon>
        <taxon>rosids</taxon>
        <taxon>malvids</taxon>
        <taxon>Malvales</taxon>
        <taxon>Malvaceae</taxon>
        <taxon>Malvoideae</taxon>
        <taxon>Gossypium</taxon>
    </lineage>
</organism>
<dbReference type="EMBL" id="ML707745">
    <property type="protein sequence ID" value="KAB1669001.1"/>
    <property type="molecule type" value="Genomic_DNA"/>
</dbReference>
<name>A0A5J5N941_GOSBA</name>
<dbReference type="Proteomes" id="UP000327439">
    <property type="component" value="Unassembled WGS sequence"/>
</dbReference>
<protein>
    <submittedName>
        <fullName evidence="1">Uncharacterized protein</fullName>
    </submittedName>
</protein>
<evidence type="ECO:0000313" key="1">
    <source>
        <dbReference type="EMBL" id="KAB1669001.1"/>
    </source>
</evidence>
<sequence length="66" mass="7945">MLYKEKKEKDNGSEIKWKLYQEILVVETKRVLVIIRRWGTKRTSMLRKTLKLDMLVLIAIGHKSMR</sequence>
<gene>
    <name evidence="1" type="ORF">ES319_1Z084800v1</name>
</gene>
<proteinExistence type="predicted"/>
<reference evidence="2" key="1">
    <citation type="journal article" date="2020" name="Nat. Genet.">
        <title>Genomic diversifications of five Gossypium allopolyploid species and their impact on cotton improvement.</title>
        <authorList>
            <person name="Chen Z.J."/>
            <person name="Sreedasyam A."/>
            <person name="Ando A."/>
            <person name="Song Q."/>
            <person name="De Santiago L.M."/>
            <person name="Hulse-Kemp A.M."/>
            <person name="Ding M."/>
            <person name="Ye W."/>
            <person name="Kirkbride R.C."/>
            <person name="Jenkins J."/>
            <person name="Plott C."/>
            <person name="Lovell J."/>
            <person name="Lin Y.M."/>
            <person name="Vaughn R."/>
            <person name="Liu B."/>
            <person name="Simpson S."/>
            <person name="Scheffler B.E."/>
            <person name="Wen L."/>
            <person name="Saski C.A."/>
            <person name="Grover C.E."/>
            <person name="Hu G."/>
            <person name="Conover J.L."/>
            <person name="Carlson J.W."/>
            <person name="Shu S."/>
            <person name="Boston L.B."/>
            <person name="Williams M."/>
            <person name="Peterson D.G."/>
            <person name="McGee K."/>
            <person name="Jones D.C."/>
            <person name="Wendel J.F."/>
            <person name="Stelly D.M."/>
            <person name="Grimwood J."/>
            <person name="Schmutz J."/>
        </authorList>
    </citation>
    <scope>NUCLEOTIDE SEQUENCE [LARGE SCALE GENOMIC DNA]</scope>
    <source>
        <strain evidence="2">cv. 3-79</strain>
    </source>
</reference>
<keyword evidence="2" id="KW-1185">Reference proteome</keyword>